<dbReference type="PROSITE" id="PS00028">
    <property type="entry name" value="ZINC_FINGER_C2H2_1"/>
    <property type="match status" value="1"/>
</dbReference>
<sequence>KAASEVKVAKQQQQQEDASAGEQSSTFGGFKPLSLLPFIPPPLGLLNPMQNMKVDLPPPAQPHFSLPHRASAASTPTAPAVATPTSTKSPNQMRVLCDICNKWICNKYFLRTHKANKHGIHDGQPANATNSSNKKQALKEVSKIHYDEDKLMGPLNLSLRPGGHAIPPFMLPSTEDEMQHTQSTSSPDLQPTERRTFGRTALRNKKSNLKRKYLMLTNSFKRRQLALLAWPAKNSLKRARNCLLMQKLSRADRKRMQQRRHRSRQVRLQLARKYHEVRKTRKRRRQEKQQKQLTQTVKLPCPMCWAQSSPGKGQLYNPEELVDHFCTEHGVSRPGN</sequence>
<evidence type="ECO:0000256" key="1">
    <source>
        <dbReference type="SAM" id="MobiDB-lite"/>
    </source>
</evidence>
<feature type="region of interest" description="Disordered" evidence="1">
    <location>
        <begin position="1"/>
        <end position="26"/>
    </location>
</feature>
<reference evidence="3 4" key="1">
    <citation type="submission" date="2024-11" db="EMBL/GenBank/DDBJ databases">
        <title>Adaptive evolution of stress response genes in parasites aligns with host niche diversity.</title>
        <authorList>
            <person name="Hahn C."/>
            <person name="Resl P."/>
        </authorList>
    </citation>
    <scope>NUCLEOTIDE SEQUENCE [LARGE SCALE GENOMIC DNA]</scope>
    <source>
        <strain evidence="3">EGGRZ-B1_66</strain>
        <tissue evidence="3">Body</tissue>
    </source>
</reference>
<accession>A0ABD2PVT2</accession>
<feature type="compositionally biased region" description="Low complexity" evidence="1">
    <location>
        <begin position="1"/>
        <end position="25"/>
    </location>
</feature>
<feature type="domain" description="C2H2-type" evidence="2">
    <location>
        <begin position="97"/>
        <end position="118"/>
    </location>
</feature>
<evidence type="ECO:0000259" key="2">
    <source>
        <dbReference type="PROSITE" id="PS00028"/>
    </source>
</evidence>
<dbReference type="AlphaFoldDB" id="A0ABD2PVT2"/>
<organism evidence="3 4">
    <name type="scientific">Cichlidogyrus casuarinus</name>
    <dbReference type="NCBI Taxonomy" id="1844966"/>
    <lineage>
        <taxon>Eukaryota</taxon>
        <taxon>Metazoa</taxon>
        <taxon>Spiralia</taxon>
        <taxon>Lophotrochozoa</taxon>
        <taxon>Platyhelminthes</taxon>
        <taxon>Monogenea</taxon>
        <taxon>Monopisthocotylea</taxon>
        <taxon>Dactylogyridea</taxon>
        <taxon>Ancyrocephalidae</taxon>
        <taxon>Cichlidogyrus</taxon>
    </lineage>
</organism>
<feature type="non-terminal residue" evidence="3">
    <location>
        <position position="1"/>
    </location>
</feature>
<proteinExistence type="predicted"/>
<protein>
    <recommendedName>
        <fullName evidence="2">C2H2-type domain-containing protein</fullName>
    </recommendedName>
</protein>
<name>A0ABD2PVT2_9PLAT</name>
<feature type="compositionally biased region" description="Polar residues" evidence="1">
    <location>
        <begin position="180"/>
        <end position="189"/>
    </location>
</feature>
<dbReference type="PANTHER" id="PTHR21190:SF1">
    <property type="entry name" value="GH10077P"/>
    <property type="match status" value="1"/>
</dbReference>
<feature type="compositionally biased region" description="Polar residues" evidence="1">
    <location>
        <begin position="126"/>
        <end position="135"/>
    </location>
</feature>
<evidence type="ECO:0000313" key="4">
    <source>
        <dbReference type="Proteomes" id="UP001626550"/>
    </source>
</evidence>
<feature type="region of interest" description="Disordered" evidence="1">
    <location>
        <begin position="118"/>
        <end position="139"/>
    </location>
</feature>
<feature type="region of interest" description="Disordered" evidence="1">
    <location>
        <begin position="57"/>
        <end position="89"/>
    </location>
</feature>
<dbReference type="InterPro" id="IPR013087">
    <property type="entry name" value="Znf_C2H2_type"/>
</dbReference>
<feature type="compositionally biased region" description="Low complexity" evidence="1">
    <location>
        <begin position="70"/>
        <end position="89"/>
    </location>
</feature>
<dbReference type="Proteomes" id="UP001626550">
    <property type="component" value="Unassembled WGS sequence"/>
</dbReference>
<dbReference type="EMBL" id="JBJKFK010002198">
    <property type="protein sequence ID" value="KAL3311479.1"/>
    <property type="molecule type" value="Genomic_DNA"/>
</dbReference>
<evidence type="ECO:0000313" key="3">
    <source>
        <dbReference type="EMBL" id="KAL3311479.1"/>
    </source>
</evidence>
<comment type="caution">
    <text evidence="3">The sequence shown here is derived from an EMBL/GenBank/DDBJ whole genome shotgun (WGS) entry which is preliminary data.</text>
</comment>
<dbReference type="PANTHER" id="PTHR21190">
    <property type="entry name" value="GH10077P"/>
    <property type="match status" value="1"/>
</dbReference>
<keyword evidence="4" id="KW-1185">Reference proteome</keyword>
<feature type="region of interest" description="Disordered" evidence="1">
    <location>
        <begin position="176"/>
        <end position="197"/>
    </location>
</feature>
<gene>
    <name evidence="3" type="ORF">Ciccas_009940</name>
</gene>